<keyword evidence="3" id="KW-1185">Reference proteome</keyword>
<dbReference type="Proteomes" id="UP000241074">
    <property type="component" value="Chromosome"/>
</dbReference>
<evidence type="ECO:0000313" key="2">
    <source>
        <dbReference type="EMBL" id="AVP95854.1"/>
    </source>
</evidence>
<keyword evidence="1" id="KW-0732">Signal</keyword>
<dbReference type="RefSeq" id="WP_106889783.1">
    <property type="nucleotide sequence ID" value="NZ_CP027860.1"/>
</dbReference>
<dbReference type="KEGG" id="xba:C7S18_00970"/>
<reference evidence="2 3" key="1">
    <citation type="submission" date="2018-03" db="EMBL/GenBank/DDBJ databases">
        <title>Ahniella affigens gen. nov., sp. nov., a gammaproteobacterium isolated from sandy soil near a stream.</title>
        <authorList>
            <person name="Ko Y."/>
            <person name="Kim J.-H."/>
        </authorList>
    </citation>
    <scope>NUCLEOTIDE SEQUENCE [LARGE SCALE GENOMIC DNA]</scope>
    <source>
        <strain evidence="2 3">D13</strain>
    </source>
</reference>
<proteinExistence type="predicted"/>
<feature type="signal peptide" evidence="1">
    <location>
        <begin position="1"/>
        <end position="20"/>
    </location>
</feature>
<evidence type="ECO:0000256" key="1">
    <source>
        <dbReference type="SAM" id="SignalP"/>
    </source>
</evidence>
<evidence type="ECO:0000313" key="3">
    <source>
        <dbReference type="Proteomes" id="UP000241074"/>
    </source>
</evidence>
<sequence>MNYLKYGLIACLCLPAAASAVDGFIRIDGRDYLIEISSLTHWNHSAKRLDLTTTSLGTCQRPNGDPPLPGPITVRYGVGPLELYAADPIQMQAGTPQIRVTSVSGDLVCAGAIQPLFGDGFE</sequence>
<reference evidence="2 3" key="2">
    <citation type="submission" date="2018-03" db="EMBL/GenBank/DDBJ databases">
        <authorList>
            <person name="Keele B.F."/>
        </authorList>
    </citation>
    <scope>NUCLEOTIDE SEQUENCE [LARGE SCALE GENOMIC DNA]</scope>
    <source>
        <strain evidence="2 3">D13</strain>
    </source>
</reference>
<gene>
    <name evidence="2" type="ORF">C7S18_00970</name>
</gene>
<organism evidence="2 3">
    <name type="scientific">Ahniella affigens</name>
    <dbReference type="NCBI Taxonomy" id="2021234"/>
    <lineage>
        <taxon>Bacteria</taxon>
        <taxon>Pseudomonadati</taxon>
        <taxon>Pseudomonadota</taxon>
        <taxon>Gammaproteobacteria</taxon>
        <taxon>Lysobacterales</taxon>
        <taxon>Rhodanobacteraceae</taxon>
        <taxon>Ahniella</taxon>
    </lineage>
</organism>
<feature type="chain" id="PRO_5015134822" evidence="1">
    <location>
        <begin position="21"/>
        <end position="122"/>
    </location>
</feature>
<dbReference type="EMBL" id="CP027860">
    <property type="protein sequence ID" value="AVP95854.1"/>
    <property type="molecule type" value="Genomic_DNA"/>
</dbReference>
<name>A0A2P1PLY9_9GAMM</name>
<dbReference type="AlphaFoldDB" id="A0A2P1PLY9"/>
<accession>A0A2P1PLY9</accession>
<protein>
    <submittedName>
        <fullName evidence="2">Uncharacterized protein</fullName>
    </submittedName>
</protein>